<dbReference type="GO" id="GO:0000398">
    <property type="term" value="P:mRNA splicing, via spliceosome"/>
    <property type="evidence" value="ECO:0007669"/>
    <property type="project" value="InterPro"/>
</dbReference>
<dbReference type="InterPro" id="IPR039690">
    <property type="entry name" value="SNRNP25"/>
</dbReference>
<dbReference type="CDD" id="cd17058">
    <property type="entry name" value="Ubl_SNRNP25"/>
    <property type="match status" value="1"/>
</dbReference>
<dbReference type="Proteomes" id="UP001209540">
    <property type="component" value="Unassembled WGS sequence"/>
</dbReference>
<organism evidence="2 3">
    <name type="scientific">Phascolomyces articulosus</name>
    <dbReference type="NCBI Taxonomy" id="60185"/>
    <lineage>
        <taxon>Eukaryota</taxon>
        <taxon>Fungi</taxon>
        <taxon>Fungi incertae sedis</taxon>
        <taxon>Mucoromycota</taxon>
        <taxon>Mucoromycotina</taxon>
        <taxon>Mucoromycetes</taxon>
        <taxon>Mucorales</taxon>
        <taxon>Lichtheimiaceae</taxon>
        <taxon>Phascolomyces</taxon>
    </lineage>
</organism>
<feature type="domain" description="SNRNP25 ubiquitin-like" evidence="1">
    <location>
        <begin position="56"/>
        <end position="140"/>
    </location>
</feature>
<dbReference type="InterPro" id="IPR029071">
    <property type="entry name" value="Ubiquitin-like_domsf"/>
</dbReference>
<evidence type="ECO:0000313" key="3">
    <source>
        <dbReference type="Proteomes" id="UP001209540"/>
    </source>
</evidence>
<sequence length="155" mass="17832">MTEPTISTIQQDAFEQQLKERLESLLKDELLNDIQSSPTIDQVDTLIAIEEGRAYRITIDRGPLDSLSIVVRQASKVHDIKRLIQTAVDHKNTSRSHTKISWKYIWRSHCLIFNGQRLLNDNAAVSQLGISQGSILKFTRLAFEKGNHRRARRIR</sequence>
<keyword evidence="3" id="KW-1185">Reference proteome</keyword>
<name>A0AAD5K1C3_9FUNG</name>
<dbReference type="AlphaFoldDB" id="A0AAD5K1C3"/>
<proteinExistence type="predicted"/>
<protein>
    <recommendedName>
        <fullName evidence="1">SNRNP25 ubiquitin-like domain-containing protein</fullName>
    </recommendedName>
</protein>
<evidence type="ECO:0000259" key="1">
    <source>
        <dbReference type="Pfam" id="PF18036"/>
    </source>
</evidence>
<dbReference type="Pfam" id="PF18036">
    <property type="entry name" value="Ubiquitin_4"/>
    <property type="match status" value="1"/>
</dbReference>
<gene>
    <name evidence="2" type="ORF">BDA99DRAFT_563987</name>
</gene>
<dbReference type="InterPro" id="IPR040610">
    <property type="entry name" value="SNRNP25_ubiquitin"/>
</dbReference>
<dbReference type="PANTHER" id="PTHR14942">
    <property type="entry name" value="U11/U12 SMALL NUCLEAR RIBONUCLEOPROTEIN 25 KDA PROTEIN"/>
    <property type="match status" value="1"/>
</dbReference>
<evidence type="ECO:0000313" key="2">
    <source>
        <dbReference type="EMBL" id="KAI9250471.1"/>
    </source>
</evidence>
<comment type="caution">
    <text evidence="2">The sequence shown here is derived from an EMBL/GenBank/DDBJ whole genome shotgun (WGS) entry which is preliminary data.</text>
</comment>
<reference evidence="2" key="2">
    <citation type="submission" date="2023-02" db="EMBL/GenBank/DDBJ databases">
        <authorList>
            <consortium name="DOE Joint Genome Institute"/>
            <person name="Mondo S.J."/>
            <person name="Chang Y."/>
            <person name="Wang Y."/>
            <person name="Ahrendt S."/>
            <person name="Andreopoulos W."/>
            <person name="Barry K."/>
            <person name="Beard J."/>
            <person name="Benny G.L."/>
            <person name="Blankenship S."/>
            <person name="Bonito G."/>
            <person name="Cuomo C."/>
            <person name="Desiro A."/>
            <person name="Gervers K.A."/>
            <person name="Hundley H."/>
            <person name="Kuo A."/>
            <person name="LaButti K."/>
            <person name="Lang B.F."/>
            <person name="Lipzen A."/>
            <person name="O'Donnell K."/>
            <person name="Pangilinan J."/>
            <person name="Reynolds N."/>
            <person name="Sandor L."/>
            <person name="Smith M.W."/>
            <person name="Tsang A."/>
            <person name="Grigoriev I.V."/>
            <person name="Stajich J.E."/>
            <person name="Spatafora J.W."/>
        </authorList>
    </citation>
    <scope>NUCLEOTIDE SEQUENCE</scope>
    <source>
        <strain evidence="2">RSA 2281</strain>
    </source>
</reference>
<dbReference type="SUPFAM" id="SSF54236">
    <property type="entry name" value="Ubiquitin-like"/>
    <property type="match status" value="1"/>
</dbReference>
<dbReference type="PANTHER" id="PTHR14942:SF0">
    <property type="entry name" value="U11_U12 SMALL NUCLEAR RIBONUCLEOPROTEIN 25 KDA PROTEIN"/>
    <property type="match status" value="1"/>
</dbReference>
<dbReference type="EMBL" id="JAIXMP010000032">
    <property type="protein sequence ID" value="KAI9250471.1"/>
    <property type="molecule type" value="Genomic_DNA"/>
</dbReference>
<reference evidence="2" key="1">
    <citation type="journal article" date="2022" name="IScience">
        <title>Evolution of zygomycete secretomes and the origins of terrestrial fungal ecologies.</title>
        <authorList>
            <person name="Chang Y."/>
            <person name="Wang Y."/>
            <person name="Mondo S."/>
            <person name="Ahrendt S."/>
            <person name="Andreopoulos W."/>
            <person name="Barry K."/>
            <person name="Beard J."/>
            <person name="Benny G.L."/>
            <person name="Blankenship S."/>
            <person name="Bonito G."/>
            <person name="Cuomo C."/>
            <person name="Desiro A."/>
            <person name="Gervers K.A."/>
            <person name="Hundley H."/>
            <person name="Kuo A."/>
            <person name="LaButti K."/>
            <person name="Lang B.F."/>
            <person name="Lipzen A."/>
            <person name="O'Donnell K."/>
            <person name="Pangilinan J."/>
            <person name="Reynolds N."/>
            <person name="Sandor L."/>
            <person name="Smith M.E."/>
            <person name="Tsang A."/>
            <person name="Grigoriev I.V."/>
            <person name="Stajich J.E."/>
            <person name="Spatafora J.W."/>
        </authorList>
    </citation>
    <scope>NUCLEOTIDE SEQUENCE</scope>
    <source>
        <strain evidence="2">RSA 2281</strain>
    </source>
</reference>
<accession>A0AAD5K1C3</accession>
<dbReference type="Gene3D" id="3.10.20.90">
    <property type="entry name" value="Phosphatidylinositol 3-kinase Catalytic Subunit, Chain A, domain 1"/>
    <property type="match status" value="1"/>
</dbReference>